<protein>
    <recommendedName>
        <fullName evidence="7">GtrA/DPMS transmembrane domain-containing protein</fullName>
    </recommendedName>
</protein>
<organism evidence="8 9">
    <name type="scientific">Candidatus Taylorbacteria bacterium CG11_big_fil_rev_8_21_14_0_20_46_11</name>
    <dbReference type="NCBI Taxonomy" id="1975025"/>
    <lineage>
        <taxon>Bacteria</taxon>
        <taxon>Candidatus Tayloriibacteriota</taxon>
    </lineage>
</organism>
<comment type="subcellular location">
    <subcellularLocation>
        <location evidence="1">Membrane</location>
        <topology evidence="1">Multi-pass membrane protein</topology>
    </subcellularLocation>
</comment>
<name>A0A2H0KF86_9BACT</name>
<comment type="caution">
    <text evidence="8">The sequence shown here is derived from an EMBL/GenBank/DDBJ whole genome shotgun (WGS) entry which is preliminary data.</text>
</comment>
<evidence type="ECO:0000256" key="4">
    <source>
        <dbReference type="ARBA" id="ARBA00022989"/>
    </source>
</evidence>
<comment type="similarity">
    <text evidence="2">Belongs to the GtrA family.</text>
</comment>
<dbReference type="GO" id="GO:0000271">
    <property type="term" value="P:polysaccharide biosynthetic process"/>
    <property type="evidence" value="ECO:0007669"/>
    <property type="project" value="InterPro"/>
</dbReference>
<evidence type="ECO:0000256" key="2">
    <source>
        <dbReference type="ARBA" id="ARBA00009399"/>
    </source>
</evidence>
<gene>
    <name evidence="8" type="ORF">COV91_01060</name>
</gene>
<evidence type="ECO:0000259" key="7">
    <source>
        <dbReference type="Pfam" id="PF04138"/>
    </source>
</evidence>
<sequence>MIHRLREWEEKSVVRIGYIFPFALPYIRKYQRLCRYLVAGGVAAVVDLCALYGFTEYIGFHYLSAAVIAFVFAFFVSFLLQKFWTFQDESVDRVHRQVFAYFVIALFNLALNTLLMYVFVEWAHLGYIVAQIIASGLLACESFFISRYFIFKIRVRPSSTTV</sequence>
<evidence type="ECO:0000256" key="6">
    <source>
        <dbReference type="SAM" id="Phobius"/>
    </source>
</evidence>
<dbReference type="Proteomes" id="UP000229342">
    <property type="component" value="Unassembled WGS sequence"/>
</dbReference>
<evidence type="ECO:0000313" key="8">
    <source>
        <dbReference type="EMBL" id="PIQ69064.1"/>
    </source>
</evidence>
<dbReference type="PANTHER" id="PTHR38459:SF1">
    <property type="entry name" value="PROPHAGE BACTOPRENOL-LINKED GLUCOSE TRANSLOCASE HOMOLOG"/>
    <property type="match status" value="1"/>
</dbReference>
<accession>A0A2H0KF86</accession>
<feature type="transmembrane region" description="Helical" evidence="6">
    <location>
        <begin position="60"/>
        <end position="79"/>
    </location>
</feature>
<dbReference type="Pfam" id="PF04138">
    <property type="entry name" value="GtrA_DPMS_TM"/>
    <property type="match status" value="1"/>
</dbReference>
<feature type="domain" description="GtrA/DPMS transmembrane" evidence="7">
    <location>
        <begin position="35"/>
        <end position="151"/>
    </location>
</feature>
<dbReference type="GO" id="GO:0005886">
    <property type="term" value="C:plasma membrane"/>
    <property type="evidence" value="ECO:0007669"/>
    <property type="project" value="TreeGrafter"/>
</dbReference>
<keyword evidence="3 6" id="KW-0812">Transmembrane</keyword>
<dbReference type="InterPro" id="IPR007267">
    <property type="entry name" value="GtrA_DPMS_TM"/>
</dbReference>
<dbReference type="EMBL" id="PCVG01000014">
    <property type="protein sequence ID" value="PIQ69064.1"/>
    <property type="molecule type" value="Genomic_DNA"/>
</dbReference>
<keyword evidence="4 6" id="KW-1133">Transmembrane helix</keyword>
<keyword evidence="5 6" id="KW-0472">Membrane</keyword>
<evidence type="ECO:0000256" key="1">
    <source>
        <dbReference type="ARBA" id="ARBA00004141"/>
    </source>
</evidence>
<dbReference type="InterPro" id="IPR051401">
    <property type="entry name" value="GtrA_CellWall_Glycosyl"/>
</dbReference>
<proteinExistence type="inferred from homology"/>
<dbReference type="AlphaFoldDB" id="A0A2H0KF86"/>
<dbReference type="PANTHER" id="PTHR38459">
    <property type="entry name" value="PROPHAGE BACTOPRENOL-LINKED GLUCOSE TRANSLOCASE HOMOLOG"/>
    <property type="match status" value="1"/>
</dbReference>
<feature type="transmembrane region" description="Helical" evidence="6">
    <location>
        <begin position="33"/>
        <end position="54"/>
    </location>
</feature>
<evidence type="ECO:0000256" key="5">
    <source>
        <dbReference type="ARBA" id="ARBA00023136"/>
    </source>
</evidence>
<evidence type="ECO:0000256" key="3">
    <source>
        <dbReference type="ARBA" id="ARBA00022692"/>
    </source>
</evidence>
<feature type="transmembrane region" description="Helical" evidence="6">
    <location>
        <begin position="125"/>
        <end position="150"/>
    </location>
</feature>
<feature type="transmembrane region" description="Helical" evidence="6">
    <location>
        <begin position="99"/>
        <end position="119"/>
    </location>
</feature>
<reference evidence="8 9" key="1">
    <citation type="submission" date="2017-09" db="EMBL/GenBank/DDBJ databases">
        <title>Depth-based differentiation of microbial function through sediment-hosted aquifers and enrichment of novel symbionts in the deep terrestrial subsurface.</title>
        <authorList>
            <person name="Probst A.J."/>
            <person name="Ladd B."/>
            <person name="Jarett J.K."/>
            <person name="Geller-Mcgrath D.E."/>
            <person name="Sieber C.M."/>
            <person name="Emerson J.B."/>
            <person name="Anantharaman K."/>
            <person name="Thomas B.C."/>
            <person name="Malmstrom R."/>
            <person name="Stieglmeier M."/>
            <person name="Klingl A."/>
            <person name="Woyke T."/>
            <person name="Ryan C.M."/>
            <person name="Banfield J.F."/>
        </authorList>
    </citation>
    <scope>NUCLEOTIDE SEQUENCE [LARGE SCALE GENOMIC DNA]</scope>
    <source>
        <strain evidence="8">CG11_big_fil_rev_8_21_14_0_20_46_11</strain>
    </source>
</reference>
<evidence type="ECO:0000313" key="9">
    <source>
        <dbReference type="Proteomes" id="UP000229342"/>
    </source>
</evidence>